<dbReference type="Pfam" id="PF02515">
    <property type="entry name" value="CoA_transf_3"/>
    <property type="match status" value="1"/>
</dbReference>
<comment type="caution">
    <text evidence="1">The sequence shown here is derived from an EMBL/GenBank/DDBJ whole genome shotgun (WGS) entry which is preliminary data.</text>
</comment>
<evidence type="ECO:0000313" key="2">
    <source>
        <dbReference type="Proteomes" id="UP001597145"/>
    </source>
</evidence>
<dbReference type="GO" id="GO:0016740">
    <property type="term" value="F:transferase activity"/>
    <property type="evidence" value="ECO:0007669"/>
    <property type="project" value="UniProtKB-KW"/>
</dbReference>
<dbReference type="PANTHER" id="PTHR48228:SF2">
    <property type="entry name" value="E-CINNAMOYL-COA:R-PHENYLLACTATE COA TRANSFERASE LARGE SUBUNIT"/>
    <property type="match status" value="1"/>
</dbReference>
<proteinExistence type="predicted"/>
<dbReference type="PANTHER" id="PTHR48228">
    <property type="entry name" value="SUCCINYL-COA--D-CITRAMALATE COA-TRANSFERASE"/>
    <property type="match status" value="1"/>
</dbReference>
<dbReference type="Gene3D" id="3.40.50.10540">
    <property type="entry name" value="Crotonobetainyl-coa:carnitine coa-transferase, domain 1"/>
    <property type="match status" value="1"/>
</dbReference>
<keyword evidence="2" id="KW-1185">Reference proteome</keyword>
<gene>
    <name evidence="1" type="ORF">ACFSCY_24970</name>
</gene>
<keyword evidence="1" id="KW-0808">Transferase</keyword>
<dbReference type="SUPFAM" id="SSF89796">
    <property type="entry name" value="CoA-transferase family III (CaiB/BaiF)"/>
    <property type="match status" value="1"/>
</dbReference>
<dbReference type="InterPro" id="IPR044855">
    <property type="entry name" value="CoA-Trfase_III_dom3_sf"/>
</dbReference>
<dbReference type="InterPro" id="IPR023606">
    <property type="entry name" value="CoA-Trfase_III_dom_1_sf"/>
</dbReference>
<name>A0ABW4FRC1_9PSEU</name>
<dbReference type="EMBL" id="JBHUCP010000019">
    <property type="protein sequence ID" value="MFD1532678.1"/>
    <property type="molecule type" value="Genomic_DNA"/>
</dbReference>
<sequence>MENTPLLDGLRVVDLASWIAGPAAATVLGDFGADVVKVEPPVVGDAYRAFSRFPPNPEVDGINYTWQLENRNKRSIELNLKSPNARAVLERLVRWADVLVTNFPPPARARLGLDYEDLEQLNPRLIYADITGFGETGPDADKPGFDVTAYWARSGLMDMTRQGTAPPALNVFGAGDHATAISLFAGVMTALYRREKTGRGARVTASLIAEGAWGAGCWLSAVLAGASNPRPLDRRDPPNALGNTYRTADDRWLLLAFANEDKEVPLFLKAIGHPEAADNPHFKDSASRHAHAAEIVALLDETFATRPLAQWREVLDGAGLTYGVVQTLEEAAHDPQFVADGVFVPVDDGGTDGGTESYLTIDSPVRLDQEQKVRPRRAPELGEHTQAVLSEIGFDTTEIKDLASAGTIRLRGDA</sequence>
<organism evidence="1 2">
    <name type="scientific">Pseudonocardia aurantiaca</name>
    <dbReference type="NCBI Taxonomy" id="75290"/>
    <lineage>
        <taxon>Bacteria</taxon>
        <taxon>Bacillati</taxon>
        <taxon>Actinomycetota</taxon>
        <taxon>Actinomycetes</taxon>
        <taxon>Pseudonocardiales</taxon>
        <taxon>Pseudonocardiaceae</taxon>
        <taxon>Pseudonocardia</taxon>
    </lineage>
</organism>
<dbReference type="Proteomes" id="UP001597145">
    <property type="component" value="Unassembled WGS sequence"/>
</dbReference>
<accession>A0ABW4FRC1</accession>
<dbReference type="InterPro" id="IPR050509">
    <property type="entry name" value="CoA-transferase_III"/>
</dbReference>
<dbReference type="InterPro" id="IPR003673">
    <property type="entry name" value="CoA-Trfase_fam_III"/>
</dbReference>
<protein>
    <submittedName>
        <fullName evidence="1">CaiB/BaiF CoA transferase family protein</fullName>
    </submittedName>
</protein>
<reference evidence="2" key="1">
    <citation type="journal article" date="2019" name="Int. J. Syst. Evol. Microbiol.">
        <title>The Global Catalogue of Microorganisms (GCM) 10K type strain sequencing project: providing services to taxonomists for standard genome sequencing and annotation.</title>
        <authorList>
            <consortium name="The Broad Institute Genomics Platform"/>
            <consortium name="The Broad Institute Genome Sequencing Center for Infectious Disease"/>
            <person name="Wu L."/>
            <person name="Ma J."/>
        </authorList>
    </citation>
    <scope>NUCLEOTIDE SEQUENCE [LARGE SCALE GENOMIC DNA]</scope>
    <source>
        <strain evidence="2">JCM 12165</strain>
    </source>
</reference>
<evidence type="ECO:0000313" key="1">
    <source>
        <dbReference type="EMBL" id="MFD1532678.1"/>
    </source>
</evidence>
<dbReference type="RefSeq" id="WP_343978266.1">
    <property type="nucleotide sequence ID" value="NZ_BAAAJG010000010.1"/>
</dbReference>
<dbReference type="Gene3D" id="3.30.1540.10">
    <property type="entry name" value="formyl-coa transferase, domain 3"/>
    <property type="match status" value="1"/>
</dbReference>